<dbReference type="RefSeq" id="WP_227321007.1">
    <property type="nucleotide sequence ID" value="NZ_JAESVB010000003.1"/>
</dbReference>
<dbReference type="InterPro" id="IPR036663">
    <property type="entry name" value="Fumarylacetoacetase_C_sf"/>
</dbReference>
<gene>
    <name evidence="1" type="ORF">ASILVAE211_09165</name>
</gene>
<dbReference type="GO" id="GO:0005737">
    <property type="term" value="C:cytoplasm"/>
    <property type="evidence" value="ECO:0007669"/>
    <property type="project" value="TreeGrafter"/>
</dbReference>
<protein>
    <submittedName>
        <fullName evidence="1">2-keto-4-pentenoate hydratase</fullName>
    </submittedName>
</protein>
<dbReference type="GO" id="GO:0008684">
    <property type="term" value="F:2-oxopent-4-enoate hydratase activity"/>
    <property type="evidence" value="ECO:0007669"/>
    <property type="project" value="TreeGrafter"/>
</dbReference>
<dbReference type="PANTHER" id="PTHR30143">
    <property type="entry name" value="ACID HYDRATASE"/>
    <property type="match status" value="1"/>
</dbReference>
<sequence length="248" mass="25739">MTYESKALADRLLAARASGEPIALTEAETPLTEAKGYAVQADVTAVLGKIGGWKVGAAGPEAAPSCAPLPASGILPSGTTLDARFTDRLVESEIAFKLAADLPPRPLPYTRAEIIAAIWSCHPVIEVVQWRLRDYATATNPMKLADSVGHGALIVGDAVPGWQDVDFPNLTVTQAIEGVEPKLGLGNPCGDMIRLIVWLADVGAVWAGGLKAGQIITCGSWTGCLPAPTGAGVQVTFAGQSPVSVRFS</sequence>
<reference evidence="1" key="2">
    <citation type="submission" date="2021-01" db="EMBL/GenBank/DDBJ databases">
        <authorList>
            <person name="Mieszkin S."/>
            <person name="Pouder E."/>
            <person name="Alain K."/>
        </authorList>
    </citation>
    <scope>NUCLEOTIDE SEQUENCE</scope>
    <source>
        <strain evidence="1">HW T2.11</strain>
    </source>
</reference>
<dbReference type="InterPro" id="IPR050772">
    <property type="entry name" value="Hydratase-Decarb/MhpD_sf"/>
</dbReference>
<dbReference type="PANTHER" id="PTHR30143:SF0">
    <property type="entry name" value="2-KETO-4-PENTENOATE HYDRATASE"/>
    <property type="match status" value="1"/>
</dbReference>
<dbReference type="Gene3D" id="3.90.850.10">
    <property type="entry name" value="Fumarylacetoacetase-like, C-terminal domain"/>
    <property type="match status" value="1"/>
</dbReference>
<dbReference type="AlphaFoldDB" id="A0A963YS29"/>
<comment type="caution">
    <text evidence="1">The sequence shown here is derived from an EMBL/GenBank/DDBJ whole genome shotgun (WGS) entry which is preliminary data.</text>
</comment>
<proteinExistence type="predicted"/>
<accession>A0A963YS29</accession>
<evidence type="ECO:0000313" key="1">
    <source>
        <dbReference type="EMBL" id="MCB8875348.1"/>
    </source>
</evidence>
<dbReference type="SUPFAM" id="SSF56529">
    <property type="entry name" value="FAH"/>
    <property type="match status" value="1"/>
</dbReference>
<reference evidence="1" key="1">
    <citation type="journal article" date="2021" name="Microorganisms">
        <title>Acidisoma silvae sp. nov. and Acidisomacellulosilytica sp. nov., Two Acidophilic Bacteria Isolated from Decaying Wood, Hydrolyzing Cellulose and Producing Poly-3-hydroxybutyrate.</title>
        <authorList>
            <person name="Mieszkin S."/>
            <person name="Pouder E."/>
            <person name="Uroz S."/>
            <person name="Simon-Colin C."/>
            <person name="Alain K."/>
        </authorList>
    </citation>
    <scope>NUCLEOTIDE SEQUENCE</scope>
    <source>
        <strain evidence="1">HW T2.11</strain>
    </source>
</reference>
<keyword evidence="2" id="KW-1185">Reference proteome</keyword>
<dbReference type="Proteomes" id="UP000708298">
    <property type="component" value="Unassembled WGS sequence"/>
</dbReference>
<evidence type="ECO:0000313" key="2">
    <source>
        <dbReference type="Proteomes" id="UP000708298"/>
    </source>
</evidence>
<organism evidence="1 2">
    <name type="scientific">Acidisoma silvae</name>
    <dbReference type="NCBI Taxonomy" id="2802396"/>
    <lineage>
        <taxon>Bacteria</taxon>
        <taxon>Pseudomonadati</taxon>
        <taxon>Pseudomonadota</taxon>
        <taxon>Alphaproteobacteria</taxon>
        <taxon>Acetobacterales</taxon>
        <taxon>Acidocellaceae</taxon>
        <taxon>Acidisoma</taxon>
    </lineage>
</organism>
<dbReference type="EMBL" id="JAESVB010000003">
    <property type="protein sequence ID" value="MCB8875348.1"/>
    <property type="molecule type" value="Genomic_DNA"/>
</dbReference>
<name>A0A963YS29_9PROT</name>